<dbReference type="EMBL" id="CADIKM010000006">
    <property type="protein sequence ID" value="CAB3784342.1"/>
    <property type="molecule type" value="Genomic_DNA"/>
</dbReference>
<organism evidence="1 2">
    <name type="scientific">Pararobbsia alpina</name>
    <dbReference type="NCBI Taxonomy" id="621374"/>
    <lineage>
        <taxon>Bacteria</taxon>
        <taxon>Pseudomonadati</taxon>
        <taxon>Pseudomonadota</taxon>
        <taxon>Betaproteobacteria</taxon>
        <taxon>Burkholderiales</taxon>
        <taxon>Burkholderiaceae</taxon>
        <taxon>Pararobbsia</taxon>
    </lineage>
</organism>
<sequence length="280" mass="29978">MASVWDVADVLAGRVNSALYPNGTGQPSIVGNVCKVYPGWPTESQLDDDLRIGKAHITVYPRPEERNTTRYAPKQHVMSIKPATITLTSAGSKLTVGGAMPSPFTPHNVAALIAGVAFIYPAQSNDTLTSIATGLATLIAAKYPGTTSAGPVITLPAGVSVTAARVGTTGTVTTEWERQEQSFQIIVWANDPASRKAIGSTIRNALSQIHDLTMADGFGANIKYQRSIPLDSMQKEKLYRHDLFYCVEYATTVSQTVATVVAAQVIFEDMQGDVIASRTY</sequence>
<dbReference type="AlphaFoldDB" id="A0A6S7BBD7"/>
<reference evidence="1 2" key="1">
    <citation type="submission" date="2020-04" db="EMBL/GenBank/DDBJ databases">
        <authorList>
            <person name="De Canck E."/>
        </authorList>
    </citation>
    <scope>NUCLEOTIDE SEQUENCE [LARGE SCALE GENOMIC DNA]</scope>
    <source>
        <strain evidence="1 2">LMG 28138</strain>
    </source>
</reference>
<evidence type="ECO:0000313" key="1">
    <source>
        <dbReference type="EMBL" id="CAB3784342.1"/>
    </source>
</evidence>
<gene>
    <name evidence="1" type="ORF">LMG28138_01790</name>
</gene>
<protein>
    <submittedName>
        <fullName evidence="1">Uncharacterized protein</fullName>
    </submittedName>
</protein>
<accession>A0A6S7BBD7</accession>
<name>A0A6S7BBD7_9BURK</name>
<evidence type="ECO:0000313" key="2">
    <source>
        <dbReference type="Proteomes" id="UP000494115"/>
    </source>
</evidence>
<keyword evidence="2" id="KW-1185">Reference proteome</keyword>
<proteinExistence type="predicted"/>
<dbReference type="Proteomes" id="UP000494115">
    <property type="component" value="Unassembled WGS sequence"/>
</dbReference>
<dbReference type="RefSeq" id="WP_175104400.1">
    <property type="nucleotide sequence ID" value="NZ_CADIKM010000006.1"/>
</dbReference>